<dbReference type="HOGENOM" id="CLU_1224318_0_0_10"/>
<dbReference type="InterPro" id="IPR013024">
    <property type="entry name" value="GGCT-like"/>
</dbReference>
<proteinExistence type="predicted"/>
<dbReference type="OrthoDB" id="1496129at2"/>
<dbReference type="EMBL" id="CP002955">
    <property type="protein sequence ID" value="AEL26920.1"/>
    <property type="molecule type" value="Genomic_DNA"/>
</dbReference>
<organism evidence="1 2">
    <name type="scientific">Cyclobacterium marinum (strain ATCC 25205 / DSM 745 / LMG 13164 / NCIMB 1802)</name>
    <name type="common">Flectobacillus marinus</name>
    <dbReference type="NCBI Taxonomy" id="880070"/>
    <lineage>
        <taxon>Bacteria</taxon>
        <taxon>Pseudomonadati</taxon>
        <taxon>Bacteroidota</taxon>
        <taxon>Cytophagia</taxon>
        <taxon>Cytophagales</taxon>
        <taxon>Cyclobacteriaceae</taxon>
        <taxon>Cyclobacterium</taxon>
    </lineage>
</organism>
<dbReference type="RefSeq" id="WP_014021210.1">
    <property type="nucleotide sequence ID" value="NC_015914.1"/>
</dbReference>
<sequence length="201" mass="23505">MSNLHLYPWEEFLKNKSSFKLFGYGSLINKFSSIFKFNNPKELEIVQAYDVKRVFNYYLDENIRQRPVYKDLNRGEPYLAALNIVEGDGYQANGVLFEVNSDEFPEFIKREIGYNLIEITYSPFGFRNSKRRFKCYTLSAPNDFKGKKLVDNDLLPNIPYYLLCRSGAEAVSKEFLDVWLNTTYLGTGQTAKIWENEANIF</sequence>
<dbReference type="CDD" id="cd06661">
    <property type="entry name" value="GGCT_like"/>
    <property type="match status" value="1"/>
</dbReference>
<dbReference type="AlphaFoldDB" id="G0J729"/>
<evidence type="ECO:0000313" key="1">
    <source>
        <dbReference type="EMBL" id="AEL26920.1"/>
    </source>
</evidence>
<accession>G0J729</accession>
<dbReference type="Gene3D" id="3.10.490.10">
    <property type="entry name" value="Gamma-glutamyl cyclotransferase-like"/>
    <property type="match status" value="1"/>
</dbReference>
<evidence type="ECO:0000313" key="2">
    <source>
        <dbReference type="Proteomes" id="UP000001635"/>
    </source>
</evidence>
<keyword evidence="2" id="KW-1185">Reference proteome</keyword>
<reference evidence="2" key="1">
    <citation type="submission" date="2011-07" db="EMBL/GenBank/DDBJ databases">
        <title>The complete genome of Cyclobacterium marinum DSM 745.</title>
        <authorList>
            <person name="Lucas S."/>
            <person name="Han J."/>
            <person name="Lapidus A."/>
            <person name="Bruce D."/>
            <person name="Goodwin L."/>
            <person name="Pitluck S."/>
            <person name="Peters L."/>
            <person name="Kyrpides N."/>
            <person name="Mavromatis K."/>
            <person name="Ivanova N."/>
            <person name="Ovchinnikova G."/>
            <person name="Chertkov O."/>
            <person name="Detter J.C."/>
            <person name="Tapia R."/>
            <person name="Han C."/>
            <person name="Land M."/>
            <person name="Hauser L."/>
            <person name="Markowitz V."/>
            <person name="Cheng J.-F."/>
            <person name="Hugenholtz P."/>
            <person name="Woyke T."/>
            <person name="Wu D."/>
            <person name="Tindall B."/>
            <person name="Schuetze A."/>
            <person name="Brambilla E."/>
            <person name="Klenk H.-P."/>
            <person name="Eisen J.A."/>
        </authorList>
    </citation>
    <scope>NUCLEOTIDE SEQUENCE [LARGE SCALE GENOMIC DNA]</scope>
    <source>
        <strain evidence="2">ATCC 25205 / DSM 745 / LMG 13164 / NCIMB 1802</strain>
    </source>
</reference>
<dbReference type="KEGG" id="cmr:Cycma_3192"/>
<evidence type="ECO:0008006" key="3">
    <source>
        <dbReference type="Google" id="ProtNLM"/>
    </source>
</evidence>
<dbReference type="Proteomes" id="UP000001635">
    <property type="component" value="Chromosome"/>
</dbReference>
<gene>
    <name evidence="1" type="ordered locus">Cycma_3192</name>
</gene>
<name>G0J729_CYCMS</name>
<protein>
    <recommendedName>
        <fullName evidence="3">AIG2 family protein</fullName>
    </recommendedName>
</protein>